<dbReference type="eggNOG" id="ENOG502SRPA">
    <property type="taxonomic scope" value="Eukaryota"/>
</dbReference>
<name>I7LZZ4_TETTS</name>
<feature type="region of interest" description="Disordered" evidence="2">
    <location>
        <begin position="1353"/>
        <end position="1378"/>
    </location>
</feature>
<dbReference type="EMBL" id="GG662587">
    <property type="protein sequence ID" value="EAR85189.2"/>
    <property type="molecule type" value="Genomic_DNA"/>
</dbReference>
<feature type="coiled-coil region" evidence="1">
    <location>
        <begin position="619"/>
        <end position="646"/>
    </location>
</feature>
<feature type="compositionally biased region" description="Low complexity" evidence="2">
    <location>
        <begin position="1360"/>
        <end position="1371"/>
    </location>
</feature>
<proteinExistence type="predicted"/>
<protein>
    <submittedName>
        <fullName evidence="3">Uncharacterized protein</fullName>
    </submittedName>
</protein>
<dbReference type="InParanoid" id="I7LZZ4"/>
<evidence type="ECO:0000256" key="1">
    <source>
        <dbReference type="SAM" id="Coils"/>
    </source>
</evidence>
<sequence length="1378" mass="162456">MDNPQDLLKQASIEENDDKRLKKIVKACKIISESLPFEEISEIIIKKNKELVKYLMINYIFSKNPIKLILASLLEKFQWNLVFMTQFWEALEFCARLQEISEKKKRQKSSSSSFNSYSSENRVEKSQQLKEEISVYQFNEGNIKLIELNTILKIDYLFTLFLLTQEIQENVVAIKMLSLEFIFDLISILVTQHSVKSLDDRNAIFYHYLHYTKNEKLIIHTVELIEKIKKTFLFYFEDLFNFDSLIESVFMQKSRLFVHQDSQEKQKEEDFTQSFNTYQSTQQKSYGGLINPVDVLKIHLLRNTKQDECIDEDDDSEPGSLPSEIILDEQIQEPNPLWEVEKWISSKEVPCIGYNEYMMNFFKQEQNVRLFLNFVFYPENAEPQNFWTNLYPQLKKLNKNAKNIKFYKINSHQKILELKDEMFNIQNFRSYKIIQILKQRQNMRIILNCFPQFFTVTFQLMYDFFLDDFSSGNLNHVAKLIEIMIEFDQDQALLNMVSFNVMFNLLEYIYNPYIFEIVFGISDLASNRYKLFPQNVNLIAEYMNHSTWFQELCSLLLSYDHFEKFKREKNFKTKQTSVIQRILLQKVQENECEKQSQIKKQANDISQILNEETQLQAVINDNKRNIEELNKILGQIKQNIQEKNDDFEYLYYQELNGSLPNIDKIDLNQIKSYKQQKKVGSSFIIRESSNLKEFTSPKLQASKKSSIKNNNKIQQLDEIQLLKQRTSMLMKQSQNENSGSTQFSEKALFKIKKVRAKLTLLFLTNKAVIEARRNLMMKSQIERQKINTDITEENHSLFSTLNGFHSSRLIYPYPNYKLAQVNSDIEQLAKSKDFFSERIIAKEFYSFPCSQVCLAIIKSIFSFQEQYSQIEMYRRQLNKKYSESENSINLQVVSSNLLDMLLDDNAINFERIFMNYLIKMRVLTKLQDITNSSFVSGNIVNIILKNLHKYHDKFDNVYKKIKLMCIEYFDYSCKTIKYLDSNKKDPFILQNLRIKQPINLSKSIVVETLSHIIKIIQREDIFISFTDSIWHTILLWFFNSPTSSIYGRQVVQLLNSTFNYASQKHIMSILFKLSAITCLFNAYEDLTYSNRPIKSYHIDTFIIWIKQIVISLRMIISERKFLDIFQNLQQLTSWQKLQEIIPNSLIENIKQKESYMMSKQNSVMLQSDLNLNKRSSQLSQASINSSIISAISIQAKKYSQNGNNYQLSSFVQKNSNNKKLQIIDQLGIKSDKDNNLNYFKKIVQNTSVEHQSESKVQQKQLNLSSSFSSNNAYQVRPKTNSQEIQKTLSILKSPKLSLQNQISSDRQDPYQISQNRQITTTIGSKKQQYFINPSFKQISSNLPRLSEISPILKSQHPENKSNSSNKSQQKQYLTERIK</sequence>
<dbReference type="OrthoDB" id="304527at2759"/>
<keyword evidence="4" id="KW-1185">Reference proteome</keyword>
<dbReference type="Proteomes" id="UP000009168">
    <property type="component" value="Unassembled WGS sequence"/>
</dbReference>
<dbReference type="RefSeq" id="XP_001032852.2">
    <property type="nucleotide sequence ID" value="XM_001032852.2"/>
</dbReference>
<organism evidence="3 4">
    <name type="scientific">Tetrahymena thermophila (strain SB210)</name>
    <dbReference type="NCBI Taxonomy" id="312017"/>
    <lineage>
        <taxon>Eukaryota</taxon>
        <taxon>Sar</taxon>
        <taxon>Alveolata</taxon>
        <taxon>Ciliophora</taxon>
        <taxon>Intramacronucleata</taxon>
        <taxon>Oligohymenophorea</taxon>
        <taxon>Hymenostomatida</taxon>
        <taxon>Tetrahymenina</taxon>
        <taxon>Tetrahymenidae</taxon>
        <taxon>Tetrahymena</taxon>
    </lineage>
</organism>
<reference evidence="4" key="1">
    <citation type="journal article" date="2006" name="PLoS Biol.">
        <title>Macronuclear genome sequence of the ciliate Tetrahymena thermophila, a model eukaryote.</title>
        <authorList>
            <person name="Eisen J.A."/>
            <person name="Coyne R.S."/>
            <person name="Wu M."/>
            <person name="Wu D."/>
            <person name="Thiagarajan M."/>
            <person name="Wortman J.R."/>
            <person name="Badger J.H."/>
            <person name="Ren Q."/>
            <person name="Amedeo P."/>
            <person name="Jones K.M."/>
            <person name="Tallon L.J."/>
            <person name="Delcher A.L."/>
            <person name="Salzberg S.L."/>
            <person name="Silva J.C."/>
            <person name="Haas B.J."/>
            <person name="Majoros W.H."/>
            <person name="Farzad M."/>
            <person name="Carlton J.M."/>
            <person name="Smith R.K. Jr."/>
            <person name="Garg J."/>
            <person name="Pearlman R.E."/>
            <person name="Karrer K.M."/>
            <person name="Sun L."/>
            <person name="Manning G."/>
            <person name="Elde N.C."/>
            <person name="Turkewitz A.P."/>
            <person name="Asai D.J."/>
            <person name="Wilkes D.E."/>
            <person name="Wang Y."/>
            <person name="Cai H."/>
            <person name="Collins K."/>
            <person name="Stewart B.A."/>
            <person name="Lee S.R."/>
            <person name="Wilamowska K."/>
            <person name="Weinberg Z."/>
            <person name="Ruzzo W.L."/>
            <person name="Wloga D."/>
            <person name="Gaertig J."/>
            <person name="Frankel J."/>
            <person name="Tsao C.-C."/>
            <person name="Gorovsky M.A."/>
            <person name="Keeling P.J."/>
            <person name="Waller R.F."/>
            <person name="Patron N.J."/>
            <person name="Cherry J.M."/>
            <person name="Stover N.A."/>
            <person name="Krieger C.J."/>
            <person name="del Toro C."/>
            <person name="Ryder H.F."/>
            <person name="Williamson S.C."/>
            <person name="Barbeau R.A."/>
            <person name="Hamilton E.P."/>
            <person name="Orias E."/>
        </authorList>
    </citation>
    <scope>NUCLEOTIDE SEQUENCE [LARGE SCALE GENOMIC DNA]</scope>
    <source>
        <strain evidence="4">SB210</strain>
    </source>
</reference>
<gene>
    <name evidence="3" type="ORF">TTHERM_00486400</name>
</gene>
<evidence type="ECO:0000313" key="4">
    <source>
        <dbReference type="Proteomes" id="UP000009168"/>
    </source>
</evidence>
<keyword evidence="1" id="KW-0175">Coiled coil</keyword>
<accession>I7LZZ4</accession>
<evidence type="ECO:0000256" key="2">
    <source>
        <dbReference type="SAM" id="MobiDB-lite"/>
    </source>
</evidence>
<evidence type="ECO:0000313" key="3">
    <source>
        <dbReference type="EMBL" id="EAR85189.2"/>
    </source>
</evidence>
<dbReference type="KEGG" id="tet:TTHERM_00486400"/>
<dbReference type="GeneID" id="7846924"/>